<dbReference type="GeneID" id="66164550"/>
<dbReference type="InterPro" id="IPR002397">
    <property type="entry name" value="Cyt_P450_B"/>
</dbReference>
<keyword evidence="2" id="KW-0408">Iron</keyword>
<dbReference type="InterPro" id="IPR001128">
    <property type="entry name" value="Cyt_P450"/>
</dbReference>
<dbReference type="GO" id="GO:0016705">
    <property type="term" value="F:oxidoreductase activity, acting on paired donors, with incorporation or reduction of molecular oxygen"/>
    <property type="evidence" value="ECO:0007669"/>
    <property type="project" value="InterPro"/>
</dbReference>
<dbReference type="Gene3D" id="1.10.630.10">
    <property type="entry name" value="Cytochrome P450"/>
    <property type="match status" value="1"/>
</dbReference>
<accession>A0A8D5ZKR1</accession>
<dbReference type="InterPro" id="IPR017972">
    <property type="entry name" value="Cyt_P450_CS"/>
</dbReference>
<dbReference type="PRINTS" id="PR00385">
    <property type="entry name" value="P450"/>
</dbReference>
<dbReference type="PRINTS" id="PR00359">
    <property type="entry name" value="BP450"/>
</dbReference>
<evidence type="ECO:0000313" key="4">
    <source>
        <dbReference type="Proteomes" id="UP000825123"/>
    </source>
</evidence>
<evidence type="ECO:0000256" key="1">
    <source>
        <dbReference type="ARBA" id="ARBA00010617"/>
    </source>
</evidence>
<keyword evidence="2" id="KW-0349">Heme</keyword>
<dbReference type="GO" id="GO:0004497">
    <property type="term" value="F:monooxygenase activity"/>
    <property type="evidence" value="ECO:0007669"/>
    <property type="project" value="UniProtKB-KW"/>
</dbReference>
<dbReference type="GO" id="GO:0020037">
    <property type="term" value="F:heme binding"/>
    <property type="evidence" value="ECO:0007669"/>
    <property type="project" value="InterPro"/>
</dbReference>
<comment type="similarity">
    <text evidence="1 2">Belongs to the cytochrome P450 family.</text>
</comment>
<evidence type="ECO:0000256" key="2">
    <source>
        <dbReference type="RuleBase" id="RU000461"/>
    </source>
</evidence>
<gene>
    <name evidence="3" type="ORF">KN1_28340</name>
</gene>
<dbReference type="AlphaFoldDB" id="A0A8D5ZKR1"/>
<dbReference type="GO" id="GO:0005506">
    <property type="term" value="F:iron ion binding"/>
    <property type="evidence" value="ECO:0007669"/>
    <property type="project" value="InterPro"/>
</dbReference>
<name>A0A8D5ZKR1_9CREN</name>
<keyword evidence="4" id="KW-1185">Reference proteome</keyword>
<dbReference type="Pfam" id="PF00067">
    <property type="entry name" value="p450"/>
    <property type="match status" value="1"/>
</dbReference>
<proteinExistence type="inferred from homology"/>
<keyword evidence="2" id="KW-0503">Monooxygenase</keyword>
<reference evidence="3 4" key="1">
    <citation type="submission" date="2021-04" db="EMBL/GenBank/DDBJ databases">
        <title>Complete genome sequence of Stygiolobus sp. KN-1.</title>
        <authorList>
            <person name="Nakamura K."/>
            <person name="Sakai H."/>
            <person name="Kurosawa N."/>
        </authorList>
    </citation>
    <scope>NUCLEOTIDE SEQUENCE [LARGE SCALE GENOMIC DNA]</scope>
    <source>
        <strain evidence="3 4">KN-1</strain>
    </source>
</reference>
<dbReference type="Proteomes" id="UP000825123">
    <property type="component" value="Chromosome"/>
</dbReference>
<protein>
    <submittedName>
        <fullName evidence="3">Cytochrome P450</fullName>
    </submittedName>
</protein>
<keyword evidence="2" id="KW-0479">Metal-binding</keyword>
<dbReference type="EMBL" id="AP024597">
    <property type="protein sequence ID" value="BCU71537.1"/>
    <property type="molecule type" value="Genomic_DNA"/>
</dbReference>
<dbReference type="PANTHER" id="PTHR46696">
    <property type="entry name" value="P450, PUTATIVE (EUROFUNG)-RELATED"/>
    <property type="match status" value="1"/>
</dbReference>
<dbReference type="RefSeq" id="WP_221288346.1">
    <property type="nucleotide sequence ID" value="NZ_AP024597.1"/>
</dbReference>
<dbReference type="PANTHER" id="PTHR46696:SF1">
    <property type="entry name" value="CYTOCHROME P450 YJIB-RELATED"/>
    <property type="match status" value="1"/>
</dbReference>
<dbReference type="PROSITE" id="PS00086">
    <property type="entry name" value="CYTOCHROME_P450"/>
    <property type="match status" value="1"/>
</dbReference>
<sequence length="365" mass="41297">MYDWFKKMRKEQPVYYDGKVWNVFSYADCKGILNDHKNFSSDLTEYNEKVSSLRQGKTLFDLPTRYTMLTSDPPLHDELRSIASPFFNPAKVSEMEGYIREVVSEIIKGIKGGEVDVVSKIAIPVPIIVIMKMLGIKADIDKVKDWSDLIALRLGKPQEIFKIGRKYLSLISFAKGVVKSEPETELASAIINSGLSETEKMGYIILLMIAGNETTTNLISNAIHDLTTLGLWESVKGNSVKVVEEALRFSPPVMRTVRKVKNRVVLRGNEIEEGEMVRVWIASANRDEEVFKEPDKFIPDRSPNPHLSFGSGIHLCLGAPLARLEARVVLEELSEKVKLKRVLDREKVENEVLNGYKKLVVEIEK</sequence>
<organism evidence="3 4">
    <name type="scientific">Stygiolobus caldivivus</name>
    <dbReference type="NCBI Taxonomy" id="2824673"/>
    <lineage>
        <taxon>Archaea</taxon>
        <taxon>Thermoproteota</taxon>
        <taxon>Thermoprotei</taxon>
        <taxon>Sulfolobales</taxon>
        <taxon>Sulfolobaceae</taxon>
        <taxon>Stygiolobus</taxon>
    </lineage>
</organism>
<evidence type="ECO:0000313" key="3">
    <source>
        <dbReference type="EMBL" id="BCU71537.1"/>
    </source>
</evidence>
<keyword evidence="2" id="KW-0560">Oxidoreductase</keyword>
<dbReference type="SUPFAM" id="SSF48264">
    <property type="entry name" value="Cytochrome P450"/>
    <property type="match status" value="1"/>
</dbReference>
<dbReference type="KEGG" id="csty:KN1_28340"/>
<dbReference type="InterPro" id="IPR036396">
    <property type="entry name" value="Cyt_P450_sf"/>
</dbReference>